<dbReference type="GO" id="GO:0005634">
    <property type="term" value="C:nucleus"/>
    <property type="evidence" value="ECO:0007669"/>
    <property type="project" value="TreeGrafter"/>
</dbReference>
<dbReference type="InterPro" id="IPR029048">
    <property type="entry name" value="HSP70_C_sf"/>
</dbReference>
<dbReference type="GO" id="GO:0005829">
    <property type="term" value="C:cytosol"/>
    <property type="evidence" value="ECO:0007669"/>
    <property type="project" value="TreeGrafter"/>
</dbReference>
<keyword evidence="5" id="KW-1185">Reference proteome</keyword>
<dbReference type="PANTHER" id="PTHR45639">
    <property type="entry name" value="HSC70CB, ISOFORM G-RELATED"/>
    <property type="match status" value="1"/>
</dbReference>
<dbReference type="Gene3D" id="3.30.30.30">
    <property type="match status" value="1"/>
</dbReference>
<gene>
    <name evidence="4" type="ORF">RS030_192947</name>
</gene>
<dbReference type="GO" id="GO:0005524">
    <property type="term" value="F:ATP binding"/>
    <property type="evidence" value="ECO:0007669"/>
    <property type="project" value="UniProtKB-KW"/>
</dbReference>
<accession>A0AAV9XZE8</accession>
<comment type="caution">
    <text evidence="4">The sequence shown here is derived from an EMBL/GenBank/DDBJ whole genome shotgun (WGS) entry which is preliminary data.</text>
</comment>
<dbReference type="Gene3D" id="3.90.640.10">
    <property type="entry name" value="Actin, Chain A, domain 4"/>
    <property type="match status" value="1"/>
</dbReference>
<evidence type="ECO:0000256" key="3">
    <source>
        <dbReference type="SAM" id="MobiDB-lite"/>
    </source>
</evidence>
<dbReference type="PANTHER" id="PTHR45639:SF4">
    <property type="entry name" value="HSC70CB, ISOFORM G"/>
    <property type="match status" value="1"/>
</dbReference>
<dbReference type="SUPFAM" id="SSF100934">
    <property type="entry name" value="Heat shock protein 70kD (HSP70), C-terminal subdomain"/>
    <property type="match status" value="1"/>
</dbReference>
<feature type="compositionally biased region" description="Polar residues" evidence="3">
    <location>
        <begin position="540"/>
        <end position="550"/>
    </location>
</feature>
<keyword evidence="2" id="KW-0067">ATP-binding</keyword>
<dbReference type="Gene3D" id="3.30.420.40">
    <property type="match status" value="2"/>
</dbReference>
<feature type="region of interest" description="Disordered" evidence="3">
    <location>
        <begin position="499"/>
        <end position="563"/>
    </location>
</feature>
<dbReference type="PRINTS" id="PR00301">
    <property type="entry name" value="HEATSHOCK70"/>
</dbReference>
<name>A0AAV9XZE8_9CRYT</name>
<dbReference type="GO" id="GO:0140662">
    <property type="term" value="F:ATP-dependent protein folding chaperone"/>
    <property type="evidence" value="ECO:0007669"/>
    <property type="project" value="InterPro"/>
</dbReference>
<feature type="compositionally biased region" description="Low complexity" evidence="3">
    <location>
        <begin position="512"/>
        <end position="539"/>
    </location>
</feature>
<dbReference type="Gene3D" id="2.60.34.10">
    <property type="entry name" value="Substrate Binding Domain Of DNAk, Chain A, domain 1"/>
    <property type="match status" value="1"/>
</dbReference>
<feature type="compositionally biased region" description="Polar residues" evidence="3">
    <location>
        <begin position="778"/>
        <end position="797"/>
    </location>
</feature>
<dbReference type="Pfam" id="PF00012">
    <property type="entry name" value="HSP70"/>
    <property type="match status" value="1"/>
</dbReference>
<feature type="region of interest" description="Disordered" evidence="3">
    <location>
        <begin position="775"/>
        <end position="825"/>
    </location>
</feature>
<sequence length="825" mass="92329">MSVIGIDIGTINAVVATINRGAVMTVRNELSERTTPILVGYTDTERLIGEPALTKLKSNYKNTCRYFKPLMGMLPNNVTEEERKHSLAEITYEDGTIGFRVNYKGAQKVLSLTSVYASFLKRLKENTEKSTGQSVRDLVVSIPGYYDNLARQNVLDALHIAEVNCLRIMNEESAVALDYGIFRSNSFNENENVIVAFVSCGAGYFFVSIVKFTKGRFDILSTVYENRISGRLMDFAIIEYAAKGFNEKFKTDLLKDPKARLKLEDSATKCKKILSANQEAAFVAECVDGDNDINIMIERTTFEELCGEMGGYIIEMVNSALNQANLKVEDVSSIEIIGGCSRIPWVQRAISSAFNNKELCKTLNADETVARGCALQAAMLSPVIKVREFAMNERFAYEILLLWQNSHTSGDFKSATLFSRGSDFNILKNSTFSKTEPFEIALKYSPNSYTNNLDLGRYFIDLPQVQDSKVKLYIRLDRNGIVSLEKVEQIKEETVLEPCMTTGDTGVGGANGTAAATSEDASSATKGETESGAGASSSTPQTENISSEGSAPQPPSGTMKTRVKRTNVQFRLSESLPGYLSQESKTTFKDYEARMSSEDLLIHFTREKLNELESYVFDMRQKISPGGNLNKYAADQQIETFLSYLSQAENWIYDNYEGTKELFEQKLGELREYGDPIEKRYQESLQMEEISSYMNSIMENFQKIYDNVEAQFTSESKEAVMNGLSQRYQEFSEAVRKNLQDRRSFDDMIVSIDSLKEMCSAAQRYCTETLVPIPKVQEPNSGSFDSKSDDNANSTDNAAGRTENQDVEMEEGPNDARDESEMKVD</sequence>
<evidence type="ECO:0000313" key="5">
    <source>
        <dbReference type="Proteomes" id="UP001311799"/>
    </source>
</evidence>
<dbReference type="Proteomes" id="UP001311799">
    <property type="component" value="Unassembled WGS sequence"/>
</dbReference>
<evidence type="ECO:0000313" key="4">
    <source>
        <dbReference type="EMBL" id="KAK6590051.1"/>
    </source>
</evidence>
<dbReference type="PROSITE" id="PS01036">
    <property type="entry name" value="HSP70_3"/>
    <property type="match status" value="1"/>
</dbReference>
<keyword evidence="4" id="KW-0346">Stress response</keyword>
<dbReference type="InterPro" id="IPR043129">
    <property type="entry name" value="ATPase_NBD"/>
</dbReference>
<dbReference type="InterPro" id="IPR013126">
    <property type="entry name" value="Hsp_70_fam"/>
</dbReference>
<dbReference type="AlphaFoldDB" id="A0AAV9XZE8"/>
<dbReference type="EMBL" id="JAWDEY010000010">
    <property type="protein sequence ID" value="KAK6590051.1"/>
    <property type="molecule type" value="Genomic_DNA"/>
</dbReference>
<feature type="compositionally biased region" description="Basic and acidic residues" evidence="3">
    <location>
        <begin position="814"/>
        <end position="825"/>
    </location>
</feature>
<protein>
    <submittedName>
        <fullName evidence="4">Heat shock 105kD protein</fullName>
    </submittedName>
</protein>
<reference evidence="4 5" key="1">
    <citation type="submission" date="2023-10" db="EMBL/GenBank/DDBJ databases">
        <title>Comparative genomics analysis reveals potential genetic determinants of host preference in Cryptosporidium xiaoi.</title>
        <authorList>
            <person name="Xiao L."/>
            <person name="Li J."/>
        </authorList>
    </citation>
    <scope>NUCLEOTIDE SEQUENCE [LARGE SCALE GENOMIC DNA]</scope>
    <source>
        <strain evidence="4 5">52996</strain>
    </source>
</reference>
<proteinExistence type="predicted"/>
<keyword evidence="1" id="KW-0547">Nucleotide-binding</keyword>
<evidence type="ECO:0000256" key="1">
    <source>
        <dbReference type="ARBA" id="ARBA00022741"/>
    </source>
</evidence>
<dbReference type="Gene3D" id="1.20.1270.10">
    <property type="match status" value="1"/>
</dbReference>
<organism evidence="4 5">
    <name type="scientific">Cryptosporidium xiaoi</name>
    <dbReference type="NCBI Taxonomy" id="659607"/>
    <lineage>
        <taxon>Eukaryota</taxon>
        <taxon>Sar</taxon>
        <taxon>Alveolata</taxon>
        <taxon>Apicomplexa</taxon>
        <taxon>Conoidasida</taxon>
        <taxon>Coccidia</taxon>
        <taxon>Eucoccidiorida</taxon>
        <taxon>Eimeriorina</taxon>
        <taxon>Cryptosporidiidae</taxon>
        <taxon>Cryptosporidium</taxon>
    </lineage>
</organism>
<dbReference type="InterPro" id="IPR018181">
    <property type="entry name" value="Heat_shock_70_CS"/>
</dbReference>
<dbReference type="FunFam" id="3.90.640.10:FF:000029">
    <property type="entry name" value="Heat shock protein 110"/>
    <property type="match status" value="1"/>
</dbReference>
<dbReference type="SUPFAM" id="SSF53067">
    <property type="entry name" value="Actin-like ATPase domain"/>
    <property type="match status" value="2"/>
</dbReference>
<evidence type="ECO:0000256" key="2">
    <source>
        <dbReference type="ARBA" id="ARBA00022840"/>
    </source>
</evidence>
<dbReference type="InterPro" id="IPR029047">
    <property type="entry name" value="HSP70_peptide-bd_sf"/>
</dbReference>